<keyword evidence="6" id="KW-0449">Lipoprotein</keyword>
<evidence type="ECO:0000256" key="2">
    <source>
        <dbReference type="ARBA" id="ARBA00009194"/>
    </source>
</evidence>
<protein>
    <submittedName>
        <fullName evidence="6">LppX_LprAFG lipoprotein</fullName>
    </submittedName>
</protein>
<dbReference type="Pfam" id="PF07161">
    <property type="entry name" value="LppX_LprAFG"/>
    <property type="match status" value="1"/>
</dbReference>
<evidence type="ECO:0000256" key="1">
    <source>
        <dbReference type="ARBA" id="ARBA00004196"/>
    </source>
</evidence>
<feature type="chain" id="PRO_5045654717" evidence="5">
    <location>
        <begin position="32"/>
        <end position="257"/>
    </location>
</feature>
<dbReference type="InterPro" id="IPR009830">
    <property type="entry name" value="LppX/LprAFG"/>
</dbReference>
<evidence type="ECO:0000256" key="4">
    <source>
        <dbReference type="SAM" id="MobiDB-lite"/>
    </source>
</evidence>
<proteinExistence type="inferred from homology"/>
<feature type="signal peptide" evidence="5">
    <location>
        <begin position="1"/>
        <end position="31"/>
    </location>
</feature>
<comment type="similarity">
    <text evidence="2">Belongs to the LppX/LprAFG lipoprotein family.</text>
</comment>
<dbReference type="RefSeq" id="WP_344726276.1">
    <property type="nucleotide sequence ID" value="NZ_BAAAUS010000037.1"/>
</dbReference>
<evidence type="ECO:0000256" key="5">
    <source>
        <dbReference type="SAM" id="SignalP"/>
    </source>
</evidence>
<sequence length="257" mass="25614">MPGSIRRAAVVAVAAVAVALVGGCSGSGATAGSPSPQNAGASTGGDPKALLAEVPAATFAAGSVRFEVTMQVSSGGRDTTTSGTGTFDFARKAGDLTMAAAGGPASEVIMDGGNVYTRPAGESRWLQMNGAAMGGQFDPAQQLDTLQKVSNDVRVVGTEDLRGEQVTHLAYTIDPADLVESSGTTGPAAEMLRSGGPIPGDLYIDDEGRARKAQTTMSTTVGGTTSTATVAVDYLEFGVPVAAQAPDPSTVDTLGGS</sequence>
<dbReference type="SUPFAM" id="SSF89392">
    <property type="entry name" value="Prokaryotic lipoproteins and lipoprotein localization factors"/>
    <property type="match status" value="1"/>
</dbReference>
<accession>A0ABW4ETJ5</accession>
<dbReference type="EMBL" id="JBHUCO010000014">
    <property type="protein sequence ID" value="MFD1518736.1"/>
    <property type="molecule type" value="Genomic_DNA"/>
</dbReference>
<dbReference type="Proteomes" id="UP001597114">
    <property type="component" value="Unassembled WGS sequence"/>
</dbReference>
<comment type="caution">
    <text evidence="6">The sequence shown here is derived from an EMBL/GenBank/DDBJ whole genome shotgun (WGS) entry which is preliminary data.</text>
</comment>
<evidence type="ECO:0000313" key="6">
    <source>
        <dbReference type="EMBL" id="MFD1518736.1"/>
    </source>
</evidence>
<dbReference type="Gene3D" id="2.50.20.20">
    <property type="match status" value="1"/>
</dbReference>
<feature type="region of interest" description="Disordered" evidence="4">
    <location>
        <begin position="27"/>
        <end position="46"/>
    </location>
</feature>
<keyword evidence="7" id="KW-1185">Reference proteome</keyword>
<dbReference type="PROSITE" id="PS51257">
    <property type="entry name" value="PROKAR_LIPOPROTEIN"/>
    <property type="match status" value="1"/>
</dbReference>
<feature type="compositionally biased region" description="Low complexity" evidence="4">
    <location>
        <begin position="27"/>
        <end position="36"/>
    </location>
</feature>
<comment type="subcellular location">
    <subcellularLocation>
        <location evidence="1">Cell envelope</location>
    </subcellularLocation>
</comment>
<keyword evidence="3" id="KW-0472">Membrane</keyword>
<name>A0ABW4ETJ5_9PSEU</name>
<gene>
    <name evidence="6" type="ORF">ACFSJD_14655</name>
</gene>
<keyword evidence="5" id="KW-0732">Signal</keyword>
<evidence type="ECO:0000313" key="7">
    <source>
        <dbReference type="Proteomes" id="UP001597114"/>
    </source>
</evidence>
<keyword evidence="3" id="KW-1003">Cell membrane</keyword>
<reference evidence="7" key="1">
    <citation type="journal article" date="2019" name="Int. J. Syst. Evol. Microbiol.">
        <title>The Global Catalogue of Microorganisms (GCM) 10K type strain sequencing project: providing services to taxonomists for standard genome sequencing and annotation.</title>
        <authorList>
            <consortium name="The Broad Institute Genomics Platform"/>
            <consortium name="The Broad Institute Genome Sequencing Center for Infectious Disease"/>
            <person name="Wu L."/>
            <person name="Ma J."/>
        </authorList>
    </citation>
    <scope>NUCLEOTIDE SEQUENCE [LARGE SCALE GENOMIC DNA]</scope>
    <source>
        <strain evidence="7">CCM 7043</strain>
    </source>
</reference>
<organism evidence="6 7">
    <name type="scientific">Pseudonocardia yunnanensis</name>
    <dbReference type="NCBI Taxonomy" id="58107"/>
    <lineage>
        <taxon>Bacteria</taxon>
        <taxon>Bacillati</taxon>
        <taxon>Actinomycetota</taxon>
        <taxon>Actinomycetes</taxon>
        <taxon>Pseudonocardiales</taxon>
        <taxon>Pseudonocardiaceae</taxon>
        <taxon>Pseudonocardia</taxon>
    </lineage>
</organism>
<dbReference type="InterPro" id="IPR029046">
    <property type="entry name" value="LolA/LolB/LppX"/>
</dbReference>
<evidence type="ECO:0000256" key="3">
    <source>
        <dbReference type="ARBA" id="ARBA00022475"/>
    </source>
</evidence>